<gene>
    <name evidence="1" type="ORF">FGO68_gene4217</name>
</gene>
<reference evidence="1" key="1">
    <citation type="submission" date="2019-06" db="EMBL/GenBank/DDBJ databases">
        <authorList>
            <person name="Zheng W."/>
        </authorList>
    </citation>
    <scope>NUCLEOTIDE SEQUENCE</scope>
    <source>
        <strain evidence="1">QDHG01</strain>
    </source>
</reference>
<protein>
    <submittedName>
        <fullName evidence="1">Uncharacterized protein</fullName>
    </submittedName>
</protein>
<evidence type="ECO:0000313" key="1">
    <source>
        <dbReference type="EMBL" id="TNV80644.1"/>
    </source>
</evidence>
<keyword evidence="2" id="KW-1185">Reference proteome</keyword>
<dbReference type="AlphaFoldDB" id="A0A8J8T3B4"/>
<dbReference type="EMBL" id="RRYP01007240">
    <property type="protein sequence ID" value="TNV80644.1"/>
    <property type="molecule type" value="Genomic_DNA"/>
</dbReference>
<name>A0A8J8T3B4_HALGN</name>
<evidence type="ECO:0000313" key="2">
    <source>
        <dbReference type="Proteomes" id="UP000785679"/>
    </source>
</evidence>
<dbReference type="Proteomes" id="UP000785679">
    <property type="component" value="Unassembled WGS sequence"/>
</dbReference>
<organism evidence="1 2">
    <name type="scientific">Halteria grandinella</name>
    <dbReference type="NCBI Taxonomy" id="5974"/>
    <lineage>
        <taxon>Eukaryota</taxon>
        <taxon>Sar</taxon>
        <taxon>Alveolata</taxon>
        <taxon>Ciliophora</taxon>
        <taxon>Intramacronucleata</taxon>
        <taxon>Spirotrichea</taxon>
        <taxon>Stichotrichia</taxon>
        <taxon>Sporadotrichida</taxon>
        <taxon>Halteriidae</taxon>
        <taxon>Halteria</taxon>
    </lineage>
</organism>
<proteinExistence type="predicted"/>
<sequence length="104" mass="11736">MFHKPSHPKTLRTGLSYSSSIFKVYAQIQGNIHQPQTVPSNSYPLSCNHRNCQAYSHILTQSICHLHLSPQGWMSIKQRQANQVQNHDGEGATIFQAWGCHHAS</sequence>
<comment type="caution">
    <text evidence="1">The sequence shown here is derived from an EMBL/GenBank/DDBJ whole genome shotgun (WGS) entry which is preliminary data.</text>
</comment>
<accession>A0A8J8T3B4</accession>